<gene>
    <name evidence="1" type="ORF">M529_05515</name>
</gene>
<sequence length="83" mass="9349">MADGEQLLEQDRDLLPIGRAERIKLQGMPTDGQFLLARRTGNRTIGAGELAAITLVPAPDLQRHIPRRLILRTAIRHFKPFLL</sequence>
<proteinExistence type="predicted"/>
<keyword evidence="2" id="KW-1185">Reference proteome</keyword>
<dbReference type="AlphaFoldDB" id="T0J8U7"/>
<accession>T0J8U7</accession>
<reference evidence="1 2" key="1">
    <citation type="journal article" date="2013" name="Genome Announc.">
        <title>Draft Genome Sequence of Sphingobium ummariense Strain RL-3, a Hexachlorocyclohexane-Degrading Bacterium.</title>
        <authorList>
            <person name="Kohli P."/>
            <person name="Dua A."/>
            <person name="Sangwan N."/>
            <person name="Oldach P."/>
            <person name="Khurana J.P."/>
            <person name="Lal R."/>
        </authorList>
    </citation>
    <scope>NUCLEOTIDE SEQUENCE [LARGE SCALE GENOMIC DNA]</scope>
    <source>
        <strain evidence="1 2">RL-3</strain>
    </source>
</reference>
<evidence type="ECO:0000313" key="2">
    <source>
        <dbReference type="Proteomes" id="UP000015523"/>
    </source>
</evidence>
<name>T0J8U7_9SPHN</name>
<dbReference type="EMBL" id="AUWY01000047">
    <property type="protein sequence ID" value="EQB33252.1"/>
    <property type="molecule type" value="Genomic_DNA"/>
</dbReference>
<comment type="caution">
    <text evidence="1">The sequence shown here is derived from an EMBL/GenBank/DDBJ whole genome shotgun (WGS) entry which is preliminary data.</text>
</comment>
<evidence type="ECO:0000313" key="1">
    <source>
        <dbReference type="EMBL" id="EQB33252.1"/>
    </source>
</evidence>
<organism evidence="1 2">
    <name type="scientific">Sphingobium ummariense RL-3</name>
    <dbReference type="NCBI Taxonomy" id="1346791"/>
    <lineage>
        <taxon>Bacteria</taxon>
        <taxon>Pseudomonadati</taxon>
        <taxon>Pseudomonadota</taxon>
        <taxon>Alphaproteobacteria</taxon>
        <taxon>Sphingomonadales</taxon>
        <taxon>Sphingomonadaceae</taxon>
        <taxon>Sphingobium</taxon>
    </lineage>
</organism>
<protein>
    <submittedName>
        <fullName evidence="1">Uncharacterized protein</fullName>
    </submittedName>
</protein>
<dbReference type="Proteomes" id="UP000015523">
    <property type="component" value="Unassembled WGS sequence"/>
</dbReference>